<keyword evidence="6" id="KW-0560">Oxidoreductase</keyword>
<evidence type="ECO:0000256" key="5">
    <source>
        <dbReference type="ARBA" id="ARBA00022857"/>
    </source>
</evidence>
<dbReference type="InterPro" id="IPR050775">
    <property type="entry name" value="FAD-binding_Monooxygenases"/>
</dbReference>
<evidence type="ECO:0000256" key="2">
    <source>
        <dbReference type="ARBA" id="ARBA00010139"/>
    </source>
</evidence>
<comment type="similarity">
    <text evidence="2">Belongs to the FAD-binding monooxygenase family.</text>
</comment>
<evidence type="ECO:0000256" key="4">
    <source>
        <dbReference type="ARBA" id="ARBA00022827"/>
    </source>
</evidence>
<sequence length="555" mass="61684">MPNTTPPVQPEHFDALVVGAGFAGLYALHKLRDQMGLRVRVYEAGGGVGGTWYWNRYPGARCDIESHQYSYSFSEALQQEWRWSEKYAAQPEILRYLEHVAERFDLKRDITFDTRISGARFDEANNEWVLEVAGRAVARAPFLISALGTLSAPKPPEYPGFDSFRGQVYVTGTWPHAGVDFTGQRVAVIGTGASGVQAIPEIARQAAQLTVFQRTPNFATPSRNGPMTADYEQSIKSRYAALRRQARESFGGIPFDQIQPSALAVSPEERRQVYERCYAEGGFRLFFDSFADLLIDPEANRTAAEFVHEKIRSRVKDPAVAELLCPKDHPYGTKRPPLEMDYYETYNRDNVRLVDLHRTPIEAITPQGIRTTEGEHEFDSIVLATGFDASTGPLLRMNVRGRGGLRLNDKWADGPRTYLGLAVQGFPNLFVITGPQSPSVLYNMPLAIEDHVEWAADCIAYLRARNLSAIEPTLDAEDRWIAHTNEVAAGTLLPRANSWYMGANVPGKPRAPLVYLGGAPAYRKICDEVAAEDYRGFVLTPGAPVAEPADGLTPR</sequence>
<evidence type="ECO:0000313" key="8">
    <source>
        <dbReference type="EMBL" id="AMK59178.1"/>
    </source>
</evidence>
<dbReference type="PANTHER" id="PTHR43098:SF3">
    <property type="entry name" value="L-ORNITHINE N(5)-MONOOXYGENASE-RELATED"/>
    <property type="match status" value="1"/>
</dbReference>
<comment type="cofactor">
    <cofactor evidence="1">
        <name>FAD</name>
        <dbReference type="ChEBI" id="CHEBI:57692"/>
    </cofactor>
</comment>
<evidence type="ECO:0000256" key="7">
    <source>
        <dbReference type="ARBA" id="ARBA00023033"/>
    </source>
</evidence>
<dbReference type="Gene3D" id="3.50.50.60">
    <property type="entry name" value="FAD/NAD(P)-binding domain"/>
    <property type="match status" value="2"/>
</dbReference>
<evidence type="ECO:0000256" key="3">
    <source>
        <dbReference type="ARBA" id="ARBA00022630"/>
    </source>
</evidence>
<protein>
    <submittedName>
        <fullName evidence="8">Flavin-binding monooxygenase</fullName>
    </submittedName>
</protein>
<dbReference type="AlphaFoldDB" id="A0A126SY05"/>
<dbReference type="EMBL" id="KU144971">
    <property type="protein sequence ID" value="AMK59178.1"/>
    <property type="molecule type" value="Genomic_DNA"/>
</dbReference>
<reference evidence="8" key="1">
    <citation type="journal article" date="2016" name="Appl. Environ. Microbiol.">
        <title>Functional Metagenomics of a Biostimulated Petroleum-Contaminated Soil Reveals an Extraordinary Diversity of Extradiol Dioxygenases.</title>
        <authorList>
            <person name="Terron-Gonzalez L."/>
            <person name="Martin-Cabello G."/>
            <person name="Ferrer M."/>
            <person name="Santero E."/>
        </authorList>
    </citation>
    <scope>NUCLEOTIDE SEQUENCE</scope>
</reference>
<dbReference type="Pfam" id="PF13738">
    <property type="entry name" value="Pyr_redox_3"/>
    <property type="match status" value="1"/>
</dbReference>
<organism evidence="8">
    <name type="scientific">uncultured bacterium UPO43</name>
    <dbReference type="NCBI Taxonomy" id="1776968"/>
    <lineage>
        <taxon>Bacteria</taxon>
        <taxon>environmental samples</taxon>
    </lineage>
</organism>
<dbReference type="SUPFAM" id="SSF51905">
    <property type="entry name" value="FAD/NAD(P)-binding domain"/>
    <property type="match status" value="2"/>
</dbReference>
<name>A0A126SY05_9BACT</name>
<keyword evidence="4" id="KW-0274">FAD</keyword>
<keyword evidence="5" id="KW-0521">NADP</keyword>
<dbReference type="PANTHER" id="PTHR43098">
    <property type="entry name" value="L-ORNITHINE N(5)-MONOOXYGENASE-RELATED"/>
    <property type="match status" value="1"/>
</dbReference>
<keyword evidence="7 8" id="KW-0503">Monooxygenase</keyword>
<evidence type="ECO:0000256" key="1">
    <source>
        <dbReference type="ARBA" id="ARBA00001974"/>
    </source>
</evidence>
<dbReference type="GO" id="GO:0004497">
    <property type="term" value="F:monooxygenase activity"/>
    <property type="evidence" value="ECO:0007669"/>
    <property type="project" value="UniProtKB-KW"/>
</dbReference>
<proteinExistence type="inferred from homology"/>
<accession>A0A126SY05</accession>
<dbReference type="InterPro" id="IPR036188">
    <property type="entry name" value="FAD/NAD-bd_sf"/>
</dbReference>
<evidence type="ECO:0000256" key="6">
    <source>
        <dbReference type="ARBA" id="ARBA00023002"/>
    </source>
</evidence>
<keyword evidence="3" id="KW-0285">Flavoprotein</keyword>